<evidence type="ECO:0000259" key="5">
    <source>
        <dbReference type="PROSITE" id="PS51898"/>
    </source>
</evidence>
<dbReference type="PROSITE" id="PS51898">
    <property type="entry name" value="TYR_RECOMBINASE"/>
    <property type="match status" value="1"/>
</dbReference>
<evidence type="ECO:0000256" key="1">
    <source>
        <dbReference type="ARBA" id="ARBA00022908"/>
    </source>
</evidence>
<feature type="domain" description="Core-binding (CB)" evidence="6">
    <location>
        <begin position="70"/>
        <end position="162"/>
    </location>
</feature>
<dbReference type="InterPro" id="IPR050090">
    <property type="entry name" value="Tyrosine_recombinase_XerCD"/>
</dbReference>
<keyword evidence="1" id="KW-0229">DNA integration</keyword>
<organism evidence="7 8">
    <name type="scientific">Aeromonas bestiarum</name>
    <dbReference type="NCBI Taxonomy" id="105751"/>
    <lineage>
        <taxon>Bacteria</taxon>
        <taxon>Pseudomonadati</taxon>
        <taxon>Pseudomonadota</taxon>
        <taxon>Gammaproteobacteria</taxon>
        <taxon>Aeromonadales</taxon>
        <taxon>Aeromonadaceae</taxon>
        <taxon>Aeromonas</taxon>
    </lineage>
</organism>
<sequence length="353" mass="39817">MTVRKLDDGKPLSWLADIRPGGRNGPRRRKRFATKGEATAWELWQLELSAEKPWLGEEDEQVAESPVDARRLADLVERWYGLHGQSLRDGEQRRSKLLLICESLGNPLASDFTGNDFAKYREARLSGVVSDRRAATQDGKGVSASTVNRDHAYLRAVFNELKRLGEWTAENPLAGMRLYRVTESELAFLYPEEIKALLDACDSSSHPDLGTVVRLCLATGARWGEIQDLTQSQVAQNRLTFTHTKGGKRRTVPINQELIDIIPKRRGKLFSECYHHFESAINRAGIQLPAGQSTHVLRHTFASHFMMNGGNILVLQKILGHSTITMTMRYSHFAPDHLEDALRLNPLTVNKLR</sequence>
<evidence type="ECO:0000256" key="2">
    <source>
        <dbReference type="ARBA" id="ARBA00023125"/>
    </source>
</evidence>
<protein>
    <submittedName>
        <fullName evidence="7">Tyrosine-type recombinase/integrase</fullName>
    </submittedName>
</protein>
<evidence type="ECO:0000256" key="3">
    <source>
        <dbReference type="ARBA" id="ARBA00023172"/>
    </source>
</evidence>
<dbReference type="InterPro" id="IPR010998">
    <property type="entry name" value="Integrase_recombinase_N"/>
</dbReference>
<gene>
    <name evidence="7" type="ORF">OB959_17505</name>
</gene>
<dbReference type="EMBL" id="JAOPLV010000009">
    <property type="protein sequence ID" value="MDM5141570.1"/>
    <property type="molecule type" value="Genomic_DNA"/>
</dbReference>
<dbReference type="InterPro" id="IPR002104">
    <property type="entry name" value="Integrase_catalytic"/>
</dbReference>
<keyword evidence="3" id="KW-0233">DNA recombination</keyword>
<dbReference type="GO" id="GO:0006310">
    <property type="term" value="P:DNA recombination"/>
    <property type="evidence" value="ECO:0007669"/>
    <property type="project" value="UniProtKB-KW"/>
</dbReference>
<dbReference type="AlphaFoldDB" id="A0AAW7I6L7"/>
<proteinExistence type="predicted"/>
<dbReference type="InterPro" id="IPR013762">
    <property type="entry name" value="Integrase-like_cat_sf"/>
</dbReference>
<reference evidence="7" key="1">
    <citation type="submission" date="2023-08" db="EMBL/GenBank/DDBJ databases">
        <title>WGS of Aeromonas isolates.</title>
        <authorList>
            <person name="Lee H."/>
        </authorList>
    </citation>
    <scope>NUCLEOTIDE SEQUENCE</scope>
    <source>
        <strain evidence="7">SL22</strain>
    </source>
</reference>
<name>A0AAW7I6L7_9GAMM</name>
<evidence type="ECO:0000313" key="8">
    <source>
        <dbReference type="Proteomes" id="UP001168216"/>
    </source>
</evidence>
<evidence type="ECO:0000313" key="7">
    <source>
        <dbReference type="EMBL" id="MDM5141570.1"/>
    </source>
</evidence>
<dbReference type="GO" id="GO:0015074">
    <property type="term" value="P:DNA integration"/>
    <property type="evidence" value="ECO:0007669"/>
    <property type="project" value="UniProtKB-KW"/>
</dbReference>
<dbReference type="PANTHER" id="PTHR30349:SF93">
    <property type="entry name" value="FELS-2 PROPHAGE PROTEIN"/>
    <property type="match status" value="1"/>
</dbReference>
<keyword evidence="2 4" id="KW-0238">DNA-binding</keyword>
<evidence type="ECO:0000259" key="6">
    <source>
        <dbReference type="PROSITE" id="PS51900"/>
    </source>
</evidence>
<dbReference type="Pfam" id="PF00589">
    <property type="entry name" value="Phage_integrase"/>
    <property type="match status" value="1"/>
</dbReference>
<dbReference type="PANTHER" id="PTHR30349">
    <property type="entry name" value="PHAGE INTEGRASE-RELATED"/>
    <property type="match status" value="1"/>
</dbReference>
<dbReference type="GO" id="GO:0003677">
    <property type="term" value="F:DNA binding"/>
    <property type="evidence" value="ECO:0007669"/>
    <property type="project" value="UniProtKB-UniRule"/>
</dbReference>
<dbReference type="Pfam" id="PF24624">
    <property type="entry name" value="Int_N"/>
    <property type="match status" value="1"/>
</dbReference>
<dbReference type="Gene3D" id="1.10.150.130">
    <property type="match status" value="1"/>
</dbReference>
<dbReference type="RefSeq" id="WP_290022621.1">
    <property type="nucleotide sequence ID" value="NZ_JAOPLV010000009.1"/>
</dbReference>
<dbReference type="InterPro" id="IPR057084">
    <property type="entry name" value="Int_N"/>
</dbReference>
<dbReference type="CDD" id="cd00796">
    <property type="entry name" value="INT_Rci_Hp1_C"/>
    <property type="match status" value="1"/>
</dbReference>
<dbReference type="PROSITE" id="PS51900">
    <property type="entry name" value="CB"/>
    <property type="match status" value="1"/>
</dbReference>
<evidence type="ECO:0000256" key="4">
    <source>
        <dbReference type="PROSITE-ProRule" id="PRU01248"/>
    </source>
</evidence>
<dbReference type="Gene3D" id="1.10.443.10">
    <property type="entry name" value="Intergrase catalytic core"/>
    <property type="match status" value="1"/>
</dbReference>
<dbReference type="InterPro" id="IPR011010">
    <property type="entry name" value="DNA_brk_join_enz"/>
</dbReference>
<comment type="caution">
    <text evidence="7">The sequence shown here is derived from an EMBL/GenBank/DDBJ whole genome shotgun (WGS) entry which is preliminary data.</text>
</comment>
<dbReference type="InterPro" id="IPR044068">
    <property type="entry name" value="CB"/>
</dbReference>
<accession>A0AAW7I6L7</accession>
<dbReference type="SUPFAM" id="SSF56349">
    <property type="entry name" value="DNA breaking-rejoining enzymes"/>
    <property type="match status" value="1"/>
</dbReference>
<feature type="domain" description="Tyr recombinase" evidence="5">
    <location>
        <begin position="184"/>
        <end position="343"/>
    </location>
</feature>
<dbReference type="Proteomes" id="UP001168216">
    <property type="component" value="Unassembled WGS sequence"/>
</dbReference>